<dbReference type="InterPro" id="IPR002110">
    <property type="entry name" value="Ankyrin_rpt"/>
</dbReference>
<dbReference type="AlphaFoldDB" id="A0A2H5FM02"/>
<dbReference type="PROSITE" id="PS50088">
    <property type="entry name" value="ANK_REPEAT"/>
    <property type="match status" value="3"/>
</dbReference>
<dbReference type="PANTHER" id="PTHR24198:SF165">
    <property type="entry name" value="ANKYRIN REPEAT-CONTAINING PROTEIN-RELATED"/>
    <property type="match status" value="1"/>
</dbReference>
<feature type="repeat" description="ANK" evidence="3">
    <location>
        <begin position="711"/>
        <end position="743"/>
    </location>
</feature>
<dbReference type="SMART" id="SM00248">
    <property type="entry name" value="ANK"/>
    <property type="match status" value="15"/>
</dbReference>
<reference evidence="4 5" key="1">
    <citation type="submission" date="2017-12" db="EMBL/GenBank/DDBJ databases">
        <title>Legionella sainthelensi LA01-117, whole genome sequence of a clinical isolate from New Zealand.</title>
        <authorList>
            <person name="Cree S.L."/>
            <person name="Slow S."/>
            <person name="Kennedy M.A."/>
            <person name="Murdoch D.R."/>
            <person name="Biggs P.J."/>
            <person name="Anderson T."/>
        </authorList>
    </citation>
    <scope>NUCLEOTIDE SEQUENCE [LARGE SCALE GENOMIC DNA]</scope>
    <source>
        <strain evidence="4 5">LA01-117</strain>
    </source>
</reference>
<evidence type="ECO:0000313" key="4">
    <source>
        <dbReference type="EMBL" id="AUH72581.1"/>
    </source>
</evidence>
<keyword evidence="2 3" id="KW-0040">ANK repeat</keyword>
<evidence type="ECO:0000256" key="2">
    <source>
        <dbReference type="ARBA" id="ARBA00023043"/>
    </source>
</evidence>
<name>A0A2H5FM02_9GAMM</name>
<accession>A0A2H5FM02</accession>
<organism evidence="4 5">
    <name type="scientific">Legionella sainthelensi</name>
    <dbReference type="NCBI Taxonomy" id="28087"/>
    <lineage>
        <taxon>Bacteria</taxon>
        <taxon>Pseudomonadati</taxon>
        <taxon>Pseudomonadota</taxon>
        <taxon>Gammaproteobacteria</taxon>
        <taxon>Legionellales</taxon>
        <taxon>Legionellaceae</taxon>
        <taxon>Legionella</taxon>
    </lineage>
</organism>
<dbReference type="Proteomes" id="UP000234343">
    <property type="component" value="Chromosome"/>
</dbReference>
<feature type="repeat" description="ANK" evidence="3">
    <location>
        <begin position="604"/>
        <end position="636"/>
    </location>
</feature>
<dbReference type="PROSITE" id="PS50297">
    <property type="entry name" value="ANK_REP_REGION"/>
    <property type="match status" value="3"/>
</dbReference>
<dbReference type="PANTHER" id="PTHR24198">
    <property type="entry name" value="ANKYRIN REPEAT AND PROTEIN KINASE DOMAIN-CONTAINING PROTEIN"/>
    <property type="match status" value="1"/>
</dbReference>
<dbReference type="SUPFAM" id="SSF48403">
    <property type="entry name" value="Ankyrin repeat"/>
    <property type="match status" value="3"/>
</dbReference>
<keyword evidence="1" id="KW-0677">Repeat</keyword>
<dbReference type="InterPro" id="IPR036770">
    <property type="entry name" value="Ankyrin_rpt-contain_sf"/>
</dbReference>
<keyword evidence="5" id="KW-1185">Reference proteome</keyword>
<dbReference type="Pfam" id="PF12796">
    <property type="entry name" value="Ank_2"/>
    <property type="match status" value="3"/>
</dbReference>
<evidence type="ECO:0000256" key="1">
    <source>
        <dbReference type="ARBA" id="ARBA00022737"/>
    </source>
</evidence>
<evidence type="ECO:0000256" key="3">
    <source>
        <dbReference type="PROSITE-ProRule" id="PRU00023"/>
    </source>
</evidence>
<protein>
    <submittedName>
        <fullName evidence="4">Uncharacterized protein</fullName>
    </submittedName>
</protein>
<gene>
    <name evidence="4" type="ORF">CAB17_11325</name>
</gene>
<evidence type="ECO:0000313" key="5">
    <source>
        <dbReference type="Proteomes" id="UP000234343"/>
    </source>
</evidence>
<dbReference type="KEGG" id="lsh:CAB17_11325"/>
<dbReference type="Gene3D" id="1.25.40.20">
    <property type="entry name" value="Ankyrin repeat-containing domain"/>
    <property type="match status" value="4"/>
</dbReference>
<sequence>MIPTLEKKDMSPLPMLDILQELQTIQGLQQKSLAYSAKANELIERIHHDYGDEGAYLMKVTLHQWGLGDFLEATPLLPLLPPHQVQNHDCYQKVLPLCQLALIVERNGVAEDHALKLATIFKDEKAVLHYLLQFKDQNTYNYLVHDACLFELPKADTCAMAQWLKLANLYLANPRFRALLPHAEAIEVIGKMGKKTTKQEGQKFDAEVRDKIQEVKKELSTVSKQYKQLKKKPLTNPEERRVREEQLKVFSQHLFELQTQLVSLCQGRLPLANIDMIILEAFYATYQQESSAAQNILIQNGISPQNREHFYSLPRDNADKTIPDLVIDGKEIGYPGIYIKKLDTTSDKGAALAACLGRITHCCQYLGGVGSECVIHGIASPNGGFYVLCQGEAQNPSLDDAILAQSWVWKGQQGGLCLDSIESAVKKKKTAQVADMFRLLGHTLCQEHHITQVNTGAQSGITRKVARNDYPARKEQFQDYAGYCDSKSQLPLACATMPYLFYGKVASSQLQAMIAEETKRFFQELFSTQEALQNTEALQQVLAFVLSTRNDELLQLLGEYTSHHQEAFDALLATNRDYLHQLDQGIIDFDALEQGAAINARNKKGQSALHLATLNADKKSISTLMARGINVNIQDKDGNTALIRALEKVLYKDKNEVGRDIAQQLIAAQAQLDIKDSDENTPLILAVQNKDLAMVNYLLEHGACLETLDAHMKTALFWAAEKGYEDIFDVLLKHGANINGVSYPGEKTPLMAALINSHLGIAQKILTQKGVAIKQKNRHGETALHLAADNSETLKAILALLLVNQGLESVMVQSKEGNTVFHYAADTPESLKIILASLPENQRLEAVMVQSKEGNTVLHEAANTPESLKTILELLPENQRLRAVMIKNEDGATVLHLSTRNAESPKIILTLYPENQRLEAVMVQSKEGNTVLHYAADIPESLKIILALLPENQRLEAVMVQSQDGNTVFHYAADTPESLKIILASLPENQRLEAVKVQNNYGNTVLHYAARNSENLKSILELLPENQRLEAVMVQCQDGDTVLHEAANTPESLKIILELLPENQRQEAVKVQNNYDNTVLDRASRNSESLKTILELLPENQRLETVMIQNKSGNTILHKVASNAGSLKAILALLSENQRLEAVRIQDEYGKTVLDRAAMNAESLKIILALLPVKTDYSNENKEAVLFSNKDLLPQNRHSFFSIAKENKSDKDVLHNPDPMLRPMR</sequence>
<proteinExistence type="predicted"/>
<dbReference type="EMBL" id="CP025491">
    <property type="protein sequence ID" value="AUH72581.1"/>
    <property type="molecule type" value="Genomic_DNA"/>
</dbReference>
<feature type="repeat" description="ANK" evidence="3">
    <location>
        <begin position="678"/>
        <end position="710"/>
    </location>
</feature>